<dbReference type="GO" id="GO:0005085">
    <property type="term" value="F:guanyl-nucleotide exchange factor activity"/>
    <property type="evidence" value="ECO:0007669"/>
    <property type="project" value="InterPro"/>
</dbReference>
<feature type="transmembrane region" description="Helical" evidence="12">
    <location>
        <begin position="349"/>
        <end position="369"/>
    </location>
</feature>
<dbReference type="InterPro" id="IPR011047">
    <property type="entry name" value="Quinoprotein_ADH-like_sf"/>
</dbReference>
<dbReference type="GeneID" id="35436874"/>
<gene>
    <name evidence="13" type="ORF">RHIMIDRAFT_18737</name>
</gene>
<dbReference type="Proteomes" id="UP000242254">
    <property type="component" value="Unassembled WGS sequence"/>
</dbReference>
<evidence type="ECO:0000256" key="2">
    <source>
        <dbReference type="ARBA" id="ARBA00022448"/>
    </source>
</evidence>
<evidence type="ECO:0000313" key="13">
    <source>
        <dbReference type="EMBL" id="PHZ11782.1"/>
    </source>
</evidence>
<dbReference type="GO" id="GO:0005789">
    <property type="term" value="C:endoplasmic reticulum membrane"/>
    <property type="evidence" value="ECO:0007669"/>
    <property type="project" value="UniProtKB-SubCell"/>
</dbReference>
<keyword evidence="9 12" id="KW-1133">Transmembrane helix</keyword>
<evidence type="ECO:0000256" key="3">
    <source>
        <dbReference type="ARBA" id="ARBA00022574"/>
    </source>
</evidence>
<sequence length="386" mass="42510">MTCSSFKVPIGFPIFGLAFTSNGQLVVGGGGGAGRSGVKNKLSLYKIDTRRKDLEEDASFEFSSEEDAPMSLDVHPKESIVITGVNSTENNIKQGSNDNCRLFKILDDKLELQKAVNTLESKQLEDYQGVVRFSFDGSLVATGTTDGKVHVFNYPELEPLCMTLLTNNGEVLDVDINLEKEKLICVLSQELKLINLRNKKNLGKVVQTISYPLKNSQGEFRAFRYGRGFTENVGFAIVNDKKGAYIVKYDAYTFEQLKMVKVSSKPITAVALSQDGAVLALGCADLTIFIVDASSLKTLDRIKDAHSFSITCIAISPDRRVVASGSADNTCRIITLPLQFSQTLPINPLHTLMLALLVAGILLWLTTLINIEPYFNRDSNVQERFT</sequence>
<feature type="repeat" description="WD" evidence="11">
    <location>
        <begin position="303"/>
        <end position="333"/>
    </location>
</feature>
<evidence type="ECO:0000256" key="1">
    <source>
        <dbReference type="ARBA" id="ARBA00004389"/>
    </source>
</evidence>
<evidence type="ECO:0000256" key="5">
    <source>
        <dbReference type="ARBA" id="ARBA00022737"/>
    </source>
</evidence>
<keyword evidence="4 12" id="KW-0812">Transmembrane</keyword>
<evidence type="ECO:0000256" key="10">
    <source>
        <dbReference type="ARBA" id="ARBA00023136"/>
    </source>
</evidence>
<dbReference type="InterPro" id="IPR045260">
    <property type="entry name" value="Sec12-like"/>
</dbReference>
<dbReference type="InterPro" id="IPR015943">
    <property type="entry name" value="WD40/YVTN_repeat-like_dom_sf"/>
</dbReference>
<evidence type="ECO:0000256" key="12">
    <source>
        <dbReference type="SAM" id="Phobius"/>
    </source>
</evidence>
<dbReference type="PANTHER" id="PTHR23284:SF0">
    <property type="entry name" value="PROLACTIN REGULATORY ELEMENT-BINDING PROTEIN"/>
    <property type="match status" value="1"/>
</dbReference>
<proteinExistence type="predicted"/>
<keyword evidence="3 11" id="KW-0853">WD repeat</keyword>
<evidence type="ECO:0000256" key="11">
    <source>
        <dbReference type="PROSITE-ProRule" id="PRU00221"/>
    </source>
</evidence>
<organism evidence="13 14">
    <name type="scientific">Rhizopus microsporus ATCC 52813</name>
    <dbReference type="NCBI Taxonomy" id="1340429"/>
    <lineage>
        <taxon>Eukaryota</taxon>
        <taxon>Fungi</taxon>
        <taxon>Fungi incertae sedis</taxon>
        <taxon>Mucoromycota</taxon>
        <taxon>Mucoromycotina</taxon>
        <taxon>Mucoromycetes</taxon>
        <taxon>Mucorales</taxon>
        <taxon>Mucorineae</taxon>
        <taxon>Rhizopodaceae</taxon>
        <taxon>Rhizopus</taxon>
    </lineage>
</organism>
<dbReference type="GO" id="GO:0015031">
    <property type="term" value="P:protein transport"/>
    <property type="evidence" value="ECO:0007669"/>
    <property type="project" value="UniProtKB-KW"/>
</dbReference>
<keyword evidence="8" id="KW-0653">Protein transport</keyword>
<reference evidence="13 14" key="1">
    <citation type="journal article" date="2016" name="Proc. Natl. Acad. Sci. U.S.A.">
        <title>Lipid metabolic changes in an early divergent fungus govern the establishment of a mutualistic symbiosis with endobacteria.</title>
        <authorList>
            <person name="Lastovetsky O.A."/>
            <person name="Gaspar M.L."/>
            <person name="Mondo S.J."/>
            <person name="LaButti K.M."/>
            <person name="Sandor L."/>
            <person name="Grigoriev I.V."/>
            <person name="Henry S.A."/>
            <person name="Pawlowska T.E."/>
        </authorList>
    </citation>
    <scope>NUCLEOTIDE SEQUENCE [LARGE SCALE GENOMIC DNA]</scope>
    <source>
        <strain evidence="13 14">ATCC 52813</strain>
    </source>
</reference>
<dbReference type="SUPFAM" id="SSF50998">
    <property type="entry name" value="Quinoprotein alcohol dehydrogenase-like"/>
    <property type="match status" value="1"/>
</dbReference>
<dbReference type="Gene3D" id="2.130.10.10">
    <property type="entry name" value="YVTN repeat-like/Quinoprotein amine dehydrogenase"/>
    <property type="match status" value="1"/>
</dbReference>
<dbReference type="SMART" id="SM00320">
    <property type="entry name" value="WD40"/>
    <property type="match status" value="3"/>
</dbReference>
<dbReference type="InterPro" id="IPR001680">
    <property type="entry name" value="WD40_rpt"/>
</dbReference>
<keyword evidence="6" id="KW-0256">Endoplasmic reticulum</keyword>
<keyword evidence="2" id="KW-0813">Transport</keyword>
<evidence type="ECO:0000313" key="14">
    <source>
        <dbReference type="Proteomes" id="UP000242254"/>
    </source>
</evidence>
<dbReference type="Pfam" id="PF00400">
    <property type="entry name" value="WD40"/>
    <property type="match status" value="2"/>
</dbReference>
<dbReference type="RefSeq" id="XP_023465490.1">
    <property type="nucleotide sequence ID" value="XM_023605884.1"/>
</dbReference>
<evidence type="ECO:0000256" key="7">
    <source>
        <dbReference type="ARBA" id="ARBA00022892"/>
    </source>
</evidence>
<name>A0A2G4SSR4_RHIZD</name>
<dbReference type="GO" id="GO:0006888">
    <property type="term" value="P:endoplasmic reticulum to Golgi vesicle-mediated transport"/>
    <property type="evidence" value="ECO:0007669"/>
    <property type="project" value="TreeGrafter"/>
</dbReference>
<evidence type="ECO:0000256" key="4">
    <source>
        <dbReference type="ARBA" id="ARBA00022692"/>
    </source>
</evidence>
<evidence type="ECO:0000256" key="8">
    <source>
        <dbReference type="ARBA" id="ARBA00022927"/>
    </source>
</evidence>
<evidence type="ECO:0000256" key="9">
    <source>
        <dbReference type="ARBA" id="ARBA00022989"/>
    </source>
</evidence>
<evidence type="ECO:0000256" key="6">
    <source>
        <dbReference type="ARBA" id="ARBA00022824"/>
    </source>
</evidence>
<comment type="subcellular location">
    <subcellularLocation>
        <location evidence="1">Endoplasmic reticulum membrane</location>
        <topology evidence="1">Single-pass membrane protein</topology>
    </subcellularLocation>
</comment>
<dbReference type="STRING" id="1340429.A0A2G4SSR4"/>
<dbReference type="AlphaFoldDB" id="A0A2G4SSR4"/>
<dbReference type="EMBL" id="KZ303851">
    <property type="protein sequence ID" value="PHZ11782.1"/>
    <property type="molecule type" value="Genomic_DNA"/>
</dbReference>
<protein>
    <submittedName>
        <fullName evidence="13">WD40 repeat-like protein</fullName>
    </submittedName>
</protein>
<dbReference type="PANTHER" id="PTHR23284">
    <property type="entry name" value="PROLACTIN REGULATORY ELEMENT BINDING PROTEIN"/>
    <property type="match status" value="1"/>
</dbReference>
<keyword evidence="5" id="KW-0677">Repeat</keyword>
<accession>A0A2G4SSR4</accession>
<keyword evidence="10 12" id="KW-0472">Membrane</keyword>
<dbReference type="PROSITE" id="PS50082">
    <property type="entry name" value="WD_REPEATS_2"/>
    <property type="match status" value="1"/>
</dbReference>
<dbReference type="GO" id="GO:0003400">
    <property type="term" value="P:regulation of COPII vesicle coating"/>
    <property type="evidence" value="ECO:0007669"/>
    <property type="project" value="TreeGrafter"/>
</dbReference>
<keyword evidence="14" id="KW-1185">Reference proteome</keyword>
<keyword evidence="7" id="KW-0931">ER-Golgi transport</keyword>